<dbReference type="PANTHER" id="PTHR30514">
    <property type="entry name" value="GLUCOKINASE"/>
    <property type="match status" value="1"/>
</dbReference>
<dbReference type="InterPro" id="IPR047640">
    <property type="entry name" value="RpiR-like"/>
</dbReference>
<dbReference type="PANTHER" id="PTHR30514:SF1">
    <property type="entry name" value="HTH-TYPE TRANSCRIPTIONAL REGULATOR HEXR-RELATED"/>
    <property type="match status" value="1"/>
</dbReference>
<dbReference type="Pfam" id="PF01418">
    <property type="entry name" value="HTH_6"/>
    <property type="match status" value="1"/>
</dbReference>
<dbReference type="SUPFAM" id="SSF46689">
    <property type="entry name" value="Homeodomain-like"/>
    <property type="match status" value="1"/>
</dbReference>
<accession>A0A2R4MG30</accession>
<dbReference type="AlphaFoldDB" id="A0A2R4MG30"/>
<dbReference type="GO" id="GO:0003677">
    <property type="term" value="F:DNA binding"/>
    <property type="evidence" value="ECO:0007669"/>
    <property type="project" value="InterPro"/>
</dbReference>
<dbReference type="PROSITE" id="PS51071">
    <property type="entry name" value="HTH_RPIR"/>
    <property type="match status" value="1"/>
</dbReference>
<protein>
    <submittedName>
        <fullName evidence="2">HTH-type transcriptional regulator HexR</fullName>
    </submittedName>
</protein>
<dbReference type="InterPro" id="IPR036388">
    <property type="entry name" value="WH-like_DNA-bd_sf"/>
</dbReference>
<feature type="domain" description="HTH rpiR-type" evidence="1">
    <location>
        <begin position="28"/>
        <end position="104"/>
    </location>
</feature>
<sequence>MSDLPKNQGTLKDRRTEILRGAPLRESSDILEHLRQLLPKLHRAEQNVAQIILNDPQWVINNPIKQLAIRAKVSEPTVMRLCRKMELQGFAAFKLKLAQDLVVGEMLDLADDAGKDSQTSFAQLVHSYAFQALRQAANPLNDKLLSELATQINAARRIFCMPTDSRALGLATEAEARFFRLGIASRCTQGRLDQDALAREASKGDLLLYFSMEKDQHYALEGVMQAKENKVCICAIVPHGSPLASVADLFVPFDPSIFLDEQNHIHSNKYAELFLLDCIELAIASVRN</sequence>
<dbReference type="InterPro" id="IPR046348">
    <property type="entry name" value="SIS_dom_sf"/>
</dbReference>
<dbReference type="GO" id="GO:1901135">
    <property type="term" value="P:carbohydrate derivative metabolic process"/>
    <property type="evidence" value="ECO:0007669"/>
    <property type="project" value="InterPro"/>
</dbReference>
<proteinExistence type="predicted"/>
<dbReference type="SUPFAM" id="SSF53697">
    <property type="entry name" value="SIS domain"/>
    <property type="match status" value="1"/>
</dbReference>
<dbReference type="KEGG" id="mmyr:MXMO3_02410"/>
<evidence type="ECO:0000313" key="3">
    <source>
        <dbReference type="Proteomes" id="UP000258927"/>
    </source>
</evidence>
<evidence type="ECO:0000313" key="2">
    <source>
        <dbReference type="EMBL" id="AVX04923.1"/>
    </source>
</evidence>
<evidence type="ECO:0000259" key="1">
    <source>
        <dbReference type="PROSITE" id="PS51071"/>
    </source>
</evidence>
<keyword evidence="3" id="KW-1185">Reference proteome</keyword>
<reference evidence="2 3" key="1">
    <citation type="submission" date="2017-05" db="EMBL/GenBank/DDBJ databases">
        <title>Genome Analysis of Maritalea myrionectae HL2708#5.</title>
        <authorList>
            <consortium name="Cotde Inc.-PKNU"/>
            <person name="Jang D."/>
            <person name="Oh H.-M."/>
        </authorList>
    </citation>
    <scope>NUCLEOTIDE SEQUENCE [LARGE SCALE GENOMIC DNA]</scope>
    <source>
        <strain evidence="2 3">HL2708#5</strain>
    </source>
</reference>
<dbReference type="EMBL" id="CP021330">
    <property type="protein sequence ID" value="AVX04923.1"/>
    <property type="molecule type" value="Genomic_DNA"/>
</dbReference>
<dbReference type="InterPro" id="IPR000281">
    <property type="entry name" value="HTH_RpiR"/>
</dbReference>
<dbReference type="GO" id="GO:0003700">
    <property type="term" value="F:DNA-binding transcription factor activity"/>
    <property type="evidence" value="ECO:0007669"/>
    <property type="project" value="InterPro"/>
</dbReference>
<name>A0A2R4MG30_9HYPH</name>
<dbReference type="GO" id="GO:0097367">
    <property type="term" value="F:carbohydrate derivative binding"/>
    <property type="evidence" value="ECO:0007669"/>
    <property type="project" value="InterPro"/>
</dbReference>
<dbReference type="Gene3D" id="3.40.50.10490">
    <property type="entry name" value="Glucose-6-phosphate isomerase like protein, domain 1"/>
    <property type="match status" value="1"/>
</dbReference>
<dbReference type="InterPro" id="IPR009057">
    <property type="entry name" value="Homeodomain-like_sf"/>
</dbReference>
<dbReference type="RefSeq" id="WP_162889244.1">
    <property type="nucleotide sequence ID" value="NZ_CP021330.1"/>
</dbReference>
<organism evidence="2 3">
    <name type="scientific">Maritalea myrionectae</name>
    <dbReference type="NCBI Taxonomy" id="454601"/>
    <lineage>
        <taxon>Bacteria</taxon>
        <taxon>Pseudomonadati</taxon>
        <taxon>Pseudomonadota</taxon>
        <taxon>Alphaproteobacteria</taxon>
        <taxon>Hyphomicrobiales</taxon>
        <taxon>Devosiaceae</taxon>
        <taxon>Maritalea</taxon>
    </lineage>
</organism>
<gene>
    <name evidence="2" type="ORF">MXMO3_02410</name>
</gene>
<dbReference type="Gene3D" id="1.10.10.10">
    <property type="entry name" value="Winged helix-like DNA-binding domain superfamily/Winged helix DNA-binding domain"/>
    <property type="match status" value="1"/>
</dbReference>
<dbReference type="Proteomes" id="UP000258927">
    <property type="component" value="Chromosome"/>
</dbReference>